<evidence type="ECO:0000256" key="2">
    <source>
        <dbReference type="ARBA" id="ARBA00023015"/>
    </source>
</evidence>
<evidence type="ECO:0000256" key="1">
    <source>
        <dbReference type="ARBA" id="ARBA00010641"/>
    </source>
</evidence>
<dbReference type="AlphaFoldDB" id="A0A9D1MYE5"/>
<dbReference type="SUPFAM" id="SSF88659">
    <property type="entry name" value="Sigma3 and sigma4 domains of RNA polymerase sigma factors"/>
    <property type="match status" value="1"/>
</dbReference>
<name>A0A9D1MYE5_9BACT</name>
<comment type="similarity">
    <text evidence="1">Belongs to the sigma-70 factor family. ECF subfamily.</text>
</comment>
<evidence type="ECO:0000256" key="3">
    <source>
        <dbReference type="ARBA" id="ARBA00023082"/>
    </source>
</evidence>
<proteinExistence type="inferred from homology"/>
<evidence type="ECO:0000256" key="4">
    <source>
        <dbReference type="ARBA" id="ARBA00023125"/>
    </source>
</evidence>
<evidence type="ECO:0000259" key="7">
    <source>
        <dbReference type="Pfam" id="PF08281"/>
    </source>
</evidence>
<accession>A0A9D1MYE5</accession>
<dbReference type="InterPro" id="IPR013324">
    <property type="entry name" value="RNA_pol_sigma_r3/r4-like"/>
</dbReference>
<dbReference type="InterPro" id="IPR039425">
    <property type="entry name" value="RNA_pol_sigma-70-like"/>
</dbReference>
<sequence length="168" mass="19579">MREQKTDYLIRQVAVGNMDAAAQLYEQVKKGVYAFVYPYFNNRWDTEDCLQSAFLKICRNAQSYKPHTDARAWIFQIAKNTALDMLRQKNREKVTDTLPERSSGLQDGTVFDAMQRVLSEEENRIVVLHVLWGYKHREIAALLNCPVGTVTSKYKRAAEKLRQFLKEK</sequence>
<keyword evidence="4" id="KW-0238">DNA-binding</keyword>
<dbReference type="Gene3D" id="1.10.1740.10">
    <property type="match status" value="1"/>
</dbReference>
<dbReference type="GO" id="GO:0006352">
    <property type="term" value="P:DNA-templated transcription initiation"/>
    <property type="evidence" value="ECO:0007669"/>
    <property type="project" value="InterPro"/>
</dbReference>
<evidence type="ECO:0000313" key="8">
    <source>
        <dbReference type="EMBL" id="HIU91477.1"/>
    </source>
</evidence>
<evidence type="ECO:0000256" key="5">
    <source>
        <dbReference type="ARBA" id="ARBA00023163"/>
    </source>
</evidence>
<keyword evidence="5" id="KW-0804">Transcription</keyword>
<evidence type="ECO:0000313" key="9">
    <source>
        <dbReference type="Proteomes" id="UP000886852"/>
    </source>
</evidence>
<dbReference type="EMBL" id="DVOC01000101">
    <property type="protein sequence ID" value="HIU91477.1"/>
    <property type="molecule type" value="Genomic_DNA"/>
</dbReference>
<keyword evidence="3" id="KW-0731">Sigma factor</keyword>
<dbReference type="Pfam" id="PF08281">
    <property type="entry name" value="Sigma70_r4_2"/>
    <property type="match status" value="1"/>
</dbReference>
<reference evidence="8" key="2">
    <citation type="journal article" date="2021" name="PeerJ">
        <title>Extensive microbial diversity within the chicken gut microbiome revealed by metagenomics and culture.</title>
        <authorList>
            <person name="Gilroy R."/>
            <person name="Ravi A."/>
            <person name="Getino M."/>
            <person name="Pursley I."/>
            <person name="Horton D.L."/>
            <person name="Alikhan N.F."/>
            <person name="Baker D."/>
            <person name="Gharbi K."/>
            <person name="Hall N."/>
            <person name="Watson M."/>
            <person name="Adriaenssens E.M."/>
            <person name="Foster-Nyarko E."/>
            <person name="Jarju S."/>
            <person name="Secka A."/>
            <person name="Antonio M."/>
            <person name="Oren A."/>
            <person name="Chaudhuri R.R."/>
            <person name="La Ragione R."/>
            <person name="Hildebrand F."/>
            <person name="Pallen M.J."/>
        </authorList>
    </citation>
    <scope>NUCLEOTIDE SEQUENCE</scope>
    <source>
        <strain evidence="8">ChiHjej12B11-7776</strain>
    </source>
</reference>
<dbReference type="InterPro" id="IPR013249">
    <property type="entry name" value="RNA_pol_sigma70_r4_t2"/>
</dbReference>
<dbReference type="SUPFAM" id="SSF88946">
    <property type="entry name" value="Sigma2 domain of RNA polymerase sigma factors"/>
    <property type="match status" value="1"/>
</dbReference>
<keyword evidence="2" id="KW-0805">Transcription regulation</keyword>
<feature type="domain" description="RNA polymerase sigma-70 region 2" evidence="6">
    <location>
        <begin position="24"/>
        <end position="91"/>
    </location>
</feature>
<dbReference type="Proteomes" id="UP000886852">
    <property type="component" value="Unassembled WGS sequence"/>
</dbReference>
<dbReference type="InterPro" id="IPR036388">
    <property type="entry name" value="WH-like_DNA-bd_sf"/>
</dbReference>
<comment type="caution">
    <text evidence="8">The sequence shown here is derived from an EMBL/GenBank/DDBJ whole genome shotgun (WGS) entry which is preliminary data.</text>
</comment>
<protein>
    <submittedName>
        <fullName evidence="8">RNA polymerase sigma factor</fullName>
    </submittedName>
</protein>
<dbReference type="Gene3D" id="1.10.10.10">
    <property type="entry name" value="Winged helix-like DNA-binding domain superfamily/Winged helix DNA-binding domain"/>
    <property type="match status" value="1"/>
</dbReference>
<dbReference type="InterPro" id="IPR007627">
    <property type="entry name" value="RNA_pol_sigma70_r2"/>
</dbReference>
<dbReference type="GO" id="GO:0003677">
    <property type="term" value="F:DNA binding"/>
    <property type="evidence" value="ECO:0007669"/>
    <property type="project" value="UniProtKB-KW"/>
</dbReference>
<dbReference type="NCBIfam" id="TIGR02937">
    <property type="entry name" value="sigma70-ECF"/>
    <property type="match status" value="1"/>
</dbReference>
<dbReference type="InterPro" id="IPR014284">
    <property type="entry name" value="RNA_pol_sigma-70_dom"/>
</dbReference>
<reference evidence="8" key="1">
    <citation type="submission" date="2020-10" db="EMBL/GenBank/DDBJ databases">
        <authorList>
            <person name="Gilroy R."/>
        </authorList>
    </citation>
    <scope>NUCLEOTIDE SEQUENCE</scope>
    <source>
        <strain evidence="8">ChiHjej12B11-7776</strain>
    </source>
</reference>
<gene>
    <name evidence="8" type="ORF">IAC72_05665</name>
</gene>
<evidence type="ECO:0000259" key="6">
    <source>
        <dbReference type="Pfam" id="PF04542"/>
    </source>
</evidence>
<dbReference type="InterPro" id="IPR013325">
    <property type="entry name" value="RNA_pol_sigma_r2"/>
</dbReference>
<feature type="domain" description="RNA polymerase sigma factor 70 region 4 type 2" evidence="7">
    <location>
        <begin position="117"/>
        <end position="161"/>
    </location>
</feature>
<organism evidence="8 9">
    <name type="scientific">Candidatus Fimimonas merdipullorum</name>
    <dbReference type="NCBI Taxonomy" id="2840822"/>
    <lineage>
        <taxon>Bacteria</taxon>
        <taxon>Pseudomonadati</taxon>
        <taxon>Myxococcota</taxon>
        <taxon>Myxococcia</taxon>
        <taxon>Myxococcales</taxon>
        <taxon>Cystobacterineae</taxon>
        <taxon>Myxococcaceae</taxon>
        <taxon>Myxococcaceae incertae sedis</taxon>
        <taxon>Candidatus Fimimonas</taxon>
    </lineage>
</organism>
<dbReference type="PANTHER" id="PTHR43133">
    <property type="entry name" value="RNA POLYMERASE ECF-TYPE SIGMA FACTO"/>
    <property type="match status" value="1"/>
</dbReference>
<dbReference type="GO" id="GO:0016987">
    <property type="term" value="F:sigma factor activity"/>
    <property type="evidence" value="ECO:0007669"/>
    <property type="project" value="UniProtKB-KW"/>
</dbReference>
<dbReference type="PANTHER" id="PTHR43133:SF8">
    <property type="entry name" value="RNA POLYMERASE SIGMA FACTOR HI_1459-RELATED"/>
    <property type="match status" value="1"/>
</dbReference>
<dbReference type="Pfam" id="PF04542">
    <property type="entry name" value="Sigma70_r2"/>
    <property type="match status" value="1"/>
</dbReference>